<keyword evidence="1" id="KW-1133">Transmembrane helix</keyword>
<dbReference type="Proteomes" id="UP000507470">
    <property type="component" value="Unassembled WGS sequence"/>
</dbReference>
<gene>
    <name evidence="2" type="ORF">MCOR_4565</name>
</gene>
<feature type="transmembrane region" description="Helical" evidence="1">
    <location>
        <begin position="24"/>
        <end position="46"/>
    </location>
</feature>
<name>A0A6J8A7R8_MYTCO</name>
<dbReference type="OrthoDB" id="8061355at2759"/>
<keyword evidence="3" id="KW-1185">Reference proteome</keyword>
<evidence type="ECO:0000313" key="3">
    <source>
        <dbReference type="Proteomes" id="UP000507470"/>
    </source>
</evidence>
<accession>A0A6J8A7R8</accession>
<keyword evidence="1" id="KW-0812">Transmembrane</keyword>
<sequence length="2909" mass="327514">MGVIRQIRQLLWKNFVQRIREPHILLLEIVWPIFIFVIVALIRTAIPPEDKPTCSYAPHAMPSAGLVPFLQSSICNIDNKCEDRQKIEDRLAQASKLSALVSDVEPYIVKESTLDALDSIETAVELADVLVNPSTNGSLTSFIGNDTLMVKSFFKDPGKIKTILVEDMKVMSPVVADAFLSSTVNVIELLNAMTTGYIDFKGIVCDSSKLASYMFFQKNVNMTMVSNELCEIPDDAIPGITDMILQQLDVAAIFRVAKSFTALSMDYELADGLDDIASMIDLLSGTSSLSSFFGSMSDIQNMKDMLKNIPIYLDTFTKMGKLDTRSFDDLLSWVEPLVKRYSSDLTGWNQTVAMFQQFKQITDAVGSGTDANWTALFSNGMGLLNSLNSNDTDTTVLTQLRNLQSIPDLTNLTMALFSGDVTALSQLTTTSSMTSLQQMISSMVGEATMQSMLGIADTFVDMAMLTVDYLKDSNRFITDMMKGDSAVINAVEKLTSYGPNITMEVMYKMLQIDNVMSLYNSTNSYVSVCHDVMKNVKNINESTRSMLDSVLCIEDISTAISQMVAAFNTQTFQKQMETHLMKMDNLLSMTTVPSELKLDDVYKKVENLTTELSNFMNMSLWFGDITSATGIDTNTEEWKKVSDKVSDMMSQISKDMADFCQKQILLSMSMPSYVPVTEINDMMCSTNWTEVIIEMTAMYDMTGAIEQMMSAMMDNSTQSSPFDWTGMVKNVDKMITIYSSPTPLMGGNPIVTIMSMNMSVLQETMNVVMNNLQQMNVQNITVLTSMSLSMMEQLDMTMSSNNMWRLMKVYLDVWNSYVLLANKQLENPQLIVDISFLANMSSTFAEFIKTSSTTVPGLLEAMKNTTVDVTQFFKVLMTGDWTKICQDLAKFEDELCKMNWTKVLIELGENQDVEVQLFTEKITKLVMMDWNNVTNIDLDWNAIEKNTGRMFELLMTVNPESLLSWDKLFTQFDLQKSNTTWNDLISVFTMTKELDVKNLMNIFDGLNAVGTSLINMNLNQYSICHGGQYYTRHVDLRQYFNSEEVNKLLDTIAFSPEVSTVALLTLVDTLQDPNKVNKVLNSWEEMCTDLSVFKSVVSIPANTSVDPADLQTKICGVYINYTKLYEELIAGVDGLPKLIEALTKMNGSAVPTEFWKIYETYNELLMDMITNPPNITISDSNAWLMESQYTKAWEDFVSRVTDGLKPENYIMTLTSFSQQSQEAALSSLASVPEFNAILNYVSVYMKVILNRFNQSTSVTDFTSLFGGYPEMEKVTALMDDLPELYQVWVFNSIYHSDKISSLLVNLQSWDQFCDMTDPLFDVPGSNFSISGFQSALCNLNLTKLMIEATEYNAVPEIEQLFSNTSGSPNIVNTTELVAQFNQFSNFLMGYIEKTTNAGLGNYTLPKFLNMQYWIDASELLNSVISDPARLLQLSTSLPSVFQSTSNATDLQGLIQTMIDSDPVFKQSIQTYKAFYVIFQHFISRIENKTVITMEDLFGNATEIIKLWELFIRPGVLETVLNSVNTPQMTSLFANDNITAVMMTLCYTGNFSHYFTVPSYVSLDIEQLKTDFCALDLMKVASEIMKEMESVDSAITEAFSNTTEIGWDIISKFLGIDQTLTNQMTALIEHPPMLELPTTWMNESYWMNLLAQYTQNRQDQQDIAAELLTFMNSLQPMLTEEPFLSMGHIMDTYLQLLLDNLQAVNSTTLTLDNMFRSIPALSDIYMTLKINDSILNELLMSPMKNPEEFLKLMSLSDPYKYFCEDEKHWHIIFVVNADTPSKICSGNSSEILEELMNKLKISDYMSAVQNLSVLPDWTNIITNSMKLSDIIMQMISSDNIKFDLSKTLTTLSSYNNTDFLWNYLSLFSQLGTQVNNTSSETWGELDSIFKNMQLATQLTNVIMDKILTPGGKIDFGAIVKNTSVVTALLNSIDLSSDSVNGLFSGYLTADKISQFLSILGDGTSLESFLCDEQQWHDIFDFPPSLNLSEIITPLCQNNNTDVLVMLSEQLQLQTILPLIANQSAPFNIHTFSADIEKLTANLMQFFDVTTVDFSGVDLDKIFDVNMTALMTALQMESEKLQGPYPDMYTNLVENVLRSMINISDPSGRLPVYVLAAANIWISIFNRQLVDFTYKPMNVSTLLYGSNVGKAVDMLLQDPSWIDELFDAQIDTQKMAELLMNDSAYICTQEFWEGVVTSGNMTAVKRIWETVCDLNESTIVHEAMSGFVNSYLFQQQLAALTEEMNKGIMNISTLYPNLVELSNIINNMILQTPDVSSVFYVTSFSSLFERLGMMLQQELGQKLTDWTSMFLPLLPAEDETLVKATQTFSIILKEINSRLMHMQGTVSLSTLLKNSTELVDIFQSIFNIANNGTQAIESNNIDISKLSEVISTSTLFTDLCKNKTLADYITPQGVISPIAADLGKVMCIYPEAFLQVLMDQSQSQQLQKQIEDIWNSNSSGAIDWMNVQQNINNFTVLLTALIQQPPNVDNSLTTMLDVSLLMKSLEGMFQSPQMIFALTGSLSSLLNIPVDTSIYPYYLTWQEVYTQMNAVIGSLKNSPSDSNGAIQNLWNAMLSLDSHLSVIQQNASYNDLVAQLGKDPELQSKICDLEWIQHSAGSDFTEKVHNALCGQDPKDWNKRLVDTGFPEYYGYFLLTNMLQNSYSNTSMSEMLNKFMSQIQSLTTSLSEMGESDLTKLQNILLGDLTNLTISQQFYQSFNWLNLIDNTTEGWLLGMLNFVTEINVYFNDWMMGKTLSMETANNTNLYMAIQKKIEEFVTTVTKISNVTLTQDGMDAWLTPIWTALSTLNMPQDSIGKTCDTVISYIENSAMYRDDIRPVLVLNPAMDVSGKFQCSEMVDLYNQLAGQMNESIYNMLTGNHMENCGDNFYQSFMMFVEDSSSSFQLIQEIMKML</sequence>
<evidence type="ECO:0000256" key="1">
    <source>
        <dbReference type="SAM" id="Phobius"/>
    </source>
</evidence>
<dbReference type="EMBL" id="CACVKT020000784">
    <property type="protein sequence ID" value="CAC5362986.1"/>
    <property type="molecule type" value="Genomic_DNA"/>
</dbReference>
<organism evidence="2 3">
    <name type="scientific">Mytilus coruscus</name>
    <name type="common">Sea mussel</name>
    <dbReference type="NCBI Taxonomy" id="42192"/>
    <lineage>
        <taxon>Eukaryota</taxon>
        <taxon>Metazoa</taxon>
        <taxon>Spiralia</taxon>
        <taxon>Lophotrochozoa</taxon>
        <taxon>Mollusca</taxon>
        <taxon>Bivalvia</taxon>
        <taxon>Autobranchia</taxon>
        <taxon>Pteriomorphia</taxon>
        <taxon>Mytilida</taxon>
        <taxon>Mytiloidea</taxon>
        <taxon>Mytilidae</taxon>
        <taxon>Mytilinae</taxon>
        <taxon>Mytilus</taxon>
    </lineage>
</organism>
<reference evidence="2 3" key="1">
    <citation type="submission" date="2020-06" db="EMBL/GenBank/DDBJ databases">
        <authorList>
            <person name="Li R."/>
            <person name="Bekaert M."/>
        </authorList>
    </citation>
    <scope>NUCLEOTIDE SEQUENCE [LARGE SCALE GENOMIC DNA]</scope>
    <source>
        <strain evidence="3">wild</strain>
    </source>
</reference>
<proteinExistence type="predicted"/>
<protein>
    <recommendedName>
        <fullName evidence="4">ABCA12</fullName>
    </recommendedName>
</protein>
<evidence type="ECO:0008006" key="4">
    <source>
        <dbReference type="Google" id="ProtNLM"/>
    </source>
</evidence>
<evidence type="ECO:0000313" key="2">
    <source>
        <dbReference type="EMBL" id="CAC5362986.1"/>
    </source>
</evidence>
<keyword evidence="1" id="KW-0472">Membrane</keyword>